<dbReference type="Proteomes" id="UP000182489">
    <property type="component" value="Unassembled WGS sequence"/>
</dbReference>
<dbReference type="InterPro" id="IPR008929">
    <property type="entry name" value="Chondroitin_lyas"/>
</dbReference>
<evidence type="ECO:0000256" key="4">
    <source>
        <dbReference type="ARBA" id="ARBA00023239"/>
    </source>
</evidence>
<dbReference type="InterPro" id="IPR032518">
    <property type="entry name" value="HepII_N"/>
</dbReference>
<gene>
    <name evidence="8" type="ORF">SAMN03097694_2981</name>
</gene>
<feature type="signal peptide" evidence="5">
    <location>
        <begin position="1"/>
        <end position="20"/>
    </location>
</feature>
<comment type="caution">
    <text evidence="8">The sequence shown here is derived from an EMBL/GenBank/DDBJ whole genome shotgun (WGS) entry which is preliminary data.</text>
</comment>
<evidence type="ECO:0000256" key="3">
    <source>
        <dbReference type="ARBA" id="ARBA00022764"/>
    </source>
</evidence>
<feature type="domain" description="Heparinase II N-terminal" evidence="7">
    <location>
        <begin position="77"/>
        <end position="467"/>
    </location>
</feature>
<dbReference type="RefSeq" id="WP_072454476.1">
    <property type="nucleotide sequence ID" value="NZ_FPKH01000002.1"/>
</dbReference>
<dbReference type="InterPro" id="IPR012480">
    <property type="entry name" value="Hepar_II_III_C"/>
</dbReference>
<evidence type="ECO:0000313" key="9">
    <source>
        <dbReference type="Proteomes" id="UP000182489"/>
    </source>
</evidence>
<evidence type="ECO:0000256" key="2">
    <source>
        <dbReference type="ARBA" id="ARBA00022729"/>
    </source>
</evidence>
<dbReference type="Gene3D" id="1.50.10.100">
    <property type="entry name" value="Chondroitin AC/alginate lyase"/>
    <property type="match status" value="1"/>
</dbReference>
<dbReference type="GO" id="GO:0016829">
    <property type="term" value="F:lyase activity"/>
    <property type="evidence" value="ECO:0007669"/>
    <property type="project" value="UniProtKB-KW"/>
</dbReference>
<evidence type="ECO:0000256" key="5">
    <source>
        <dbReference type="SAM" id="SignalP"/>
    </source>
</evidence>
<feature type="chain" id="PRO_5044306980" evidence="5">
    <location>
        <begin position="21"/>
        <end position="752"/>
    </location>
</feature>
<dbReference type="GO" id="GO:0042597">
    <property type="term" value="C:periplasmic space"/>
    <property type="evidence" value="ECO:0007669"/>
    <property type="project" value="UniProtKB-SubCell"/>
</dbReference>
<accession>A0AB38C9A4</accession>
<dbReference type="AlphaFoldDB" id="A0AB38C9A4"/>
<reference evidence="8 9" key="1">
    <citation type="submission" date="2016-11" db="EMBL/GenBank/DDBJ databases">
        <authorList>
            <person name="Varghese N."/>
            <person name="Submissions S."/>
        </authorList>
    </citation>
    <scope>NUCLEOTIDE SEQUENCE [LARGE SCALE GENOMIC DNA]</scope>
    <source>
        <strain evidence="8 9">NFR18</strain>
    </source>
</reference>
<protein>
    <submittedName>
        <fullName evidence="8">Heparinase II/III-like protein</fullName>
    </submittedName>
</protein>
<keyword evidence="2 5" id="KW-0732">Signal</keyword>
<evidence type="ECO:0000256" key="1">
    <source>
        <dbReference type="ARBA" id="ARBA00004418"/>
    </source>
</evidence>
<dbReference type="Gene3D" id="2.60.40.10">
    <property type="entry name" value="Immunoglobulins"/>
    <property type="match status" value="1"/>
</dbReference>
<name>A0AB38C9A4_9BURK</name>
<keyword evidence="4" id="KW-0456">Lyase</keyword>
<proteinExistence type="predicted"/>
<dbReference type="Pfam" id="PF07940">
    <property type="entry name" value="Hepar_II_III_C"/>
    <property type="match status" value="1"/>
</dbReference>
<dbReference type="Pfam" id="PF16332">
    <property type="entry name" value="DUF4962"/>
    <property type="match status" value="1"/>
</dbReference>
<organism evidence="8 9">
    <name type="scientific">Janthinobacterium lividum</name>
    <dbReference type="NCBI Taxonomy" id="29581"/>
    <lineage>
        <taxon>Bacteria</taxon>
        <taxon>Pseudomonadati</taxon>
        <taxon>Pseudomonadota</taxon>
        <taxon>Betaproteobacteria</taxon>
        <taxon>Burkholderiales</taxon>
        <taxon>Oxalobacteraceae</taxon>
        <taxon>Janthinobacterium</taxon>
    </lineage>
</organism>
<evidence type="ECO:0000313" key="8">
    <source>
        <dbReference type="EMBL" id="SFX68884.1"/>
    </source>
</evidence>
<comment type="subcellular location">
    <subcellularLocation>
        <location evidence="1">Periplasm</location>
    </subcellularLocation>
</comment>
<dbReference type="InterPro" id="IPR013783">
    <property type="entry name" value="Ig-like_fold"/>
</dbReference>
<dbReference type="PANTHER" id="PTHR39210">
    <property type="entry name" value="HEPARIN-SULFATE LYASE"/>
    <property type="match status" value="1"/>
</dbReference>
<keyword evidence="3" id="KW-0574">Periplasm</keyword>
<dbReference type="SUPFAM" id="SSF48230">
    <property type="entry name" value="Chondroitin AC/alginate lyase"/>
    <property type="match status" value="1"/>
</dbReference>
<feature type="domain" description="Heparinase II/III-like C-terminal" evidence="6">
    <location>
        <begin position="487"/>
        <end position="667"/>
    </location>
</feature>
<evidence type="ECO:0000259" key="6">
    <source>
        <dbReference type="Pfam" id="PF07940"/>
    </source>
</evidence>
<dbReference type="EMBL" id="FPKH01000002">
    <property type="protein sequence ID" value="SFX68884.1"/>
    <property type="molecule type" value="Genomic_DNA"/>
</dbReference>
<evidence type="ECO:0000259" key="7">
    <source>
        <dbReference type="Pfam" id="PF16332"/>
    </source>
</evidence>
<sequence length="752" mass="81690">MVNHKLFFSVGLGLALSVMAGSSQADWAESKEVFIVRPAPVDRQIQAQNPPAFAWAQYPGTTAPPSYVVEVQKSGVVFATYTTKRTFYLPTTAFGAGQYSWRVRPSTNTDWSTPRTFSIDSTSQTFEVPDNELIRSKVLAHPRPRQQRADFLPLSAWTPAMRTARGAALTRLTAQVNSLMPGGTRALAAPSDSLWPVTTSTPSAARTAYVTQVSQAIGSATNQMLGAALLYQLTGENKYLQEALTRGDQLAVLDPAGMTSYVNHDMATRSIMLTLAKSADLLSVELNKDPQRKALWMAAITARVTPMYADLIKNNYRLDQTPFDAHGVIALGYLAVISTLTMGDIPAATTWFDFSFRSYVNAVYAWSGPEGGYANGTSYAMFNTEYALQLWQPMAEATGVNIFTKPWSNGFARYLMHFLPPGAPGQVFGDQHEGDIYNFVLKGFASRFKTPQAAWYVKNIVGEEADLTLFQAPYPLPVETVTEAPVPPPNAALYPTIGWVAMHSNLADRARTSVYFKSSPYGSYNHGHGDQNSLVIDSGGRRLLIESGYEDFYYSPLVMSWYRQTKSHNAITFNNGVGQLINDNVNNLSRNGKITAFSTTPTLDYAAGDATPAYGGALTSAVRKVWYLRGQDAVVVVDKLSAPTALSFEWNLHAGGPIAKESATAVKITKVDRTLCITSLGGEANSYQPRSGPPPAPGKIEDHGAFVKTGVAQTGEFIVLLDVGCKRPKTTLTTTATGKQLVVGGQTIMITN</sequence>
<dbReference type="Gene3D" id="2.70.98.70">
    <property type="match status" value="1"/>
</dbReference>
<dbReference type="PANTHER" id="PTHR39210:SF1">
    <property type="entry name" value="HEPARIN-SULFATE LYASE"/>
    <property type="match status" value="1"/>
</dbReference>